<dbReference type="PRINTS" id="PR00385">
    <property type="entry name" value="P450"/>
</dbReference>
<evidence type="ECO:0000256" key="6">
    <source>
        <dbReference type="ARBA" id="ARBA00023004"/>
    </source>
</evidence>
<name>A0A4Z1INZ3_9HELO</name>
<dbReference type="Gene3D" id="1.10.630.10">
    <property type="entry name" value="Cytochrome P450"/>
    <property type="match status" value="1"/>
</dbReference>
<dbReference type="GO" id="GO:0020037">
    <property type="term" value="F:heme binding"/>
    <property type="evidence" value="ECO:0007669"/>
    <property type="project" value="InterPro"/>
</dbReference>
<dbReference type="GO" id="GO:0005506">
    <property type="term" value="F:iron ion binding"/>
    <property type="evidence" value="ECO:0007669"/>
    <property type="project" value="InterPro"/>
</dbReference>
<keyword evidence="5 10" id="KW-0560">Oxidoreductase</keyword>
<dbReference type="GO" id="GO:0016705">
    <property type="term" value="F:oxidoreductase activity, acting on paired donors, with incorporation or reduction of molecular oxygen"/>
    <property type="evidence" value="ECO:0007669"/>
    <property type="project" value="InterPro"/>
</dbReference>
<evidence type="ECO:0000313" key="11">
    <source>
        <dbReference type="EMBL" id="TGO63168.1"/>
    </source>
</evidence>
<protein>
    <recommendedName>
        <fullName evidence="13">Cytochrome P450 monooxygenase</fullName>
    </recommendedName>
</protein>
<organism evidence="11 12">
    <name type="scientific">Botryotinia narcissicola</name>
    <dbReference type="NCBI Taxonomy" id="278944"/>
    <lineage>
        <taxon>Eukaryota</taxon>
        <taxon>Fungi</taxon>
        <taxon>Dikarya</taxon>
        <taxon>Ascomycota</taxon>
        <taxon>Pezizomycotina</taxon>
        <taxon>Leotiomycetes</taxon>
        <taxon>Helotiales</taxon>
        <taxon>Sclerotiniaceae</taxon>
        <taxon>Botryotinia</taxon>
    </lineage>
</organism>
<reference evidence="11 12" key="1">
    <citation type="submission" date="2017-12" db="EMBL/GenBank/DDBJ databases">
        <title>Comparative genomics of Botrytis spp.</title>
        <authorList>
            <person name="Valero-Jimenez C.A."/>
            <person name="Tapia P."/>
            <person name="Veloso J."/>
            <person name="Silva-Moreno E."/>
            <person name="Staats M."/>
            <person name="Valdes J.H."/>
            <person name="Van Kan J.A.L."/>
        </authorList>
    </citation>
    <scope>NUCLEOTIDE SEQUENCE [LARGE SCALE GENOMIC DNA]</scope>
    <source>
        <strain evidence="11 12">MUCL2120</strain>
    </source>
</reference>
<evidence type="ECO:0000256" key="7">
    <source>
        <dbReference type="ARBA" id="ARBA00023026"/>
    </source>
</evidence>
<comment type="caution">
    <text evidence="11">The sequence shown here is derived from an EMBL/GenBank/DDBJ whole genome shotgun (WGS) entry which is preliminary data.</text>
</comment>
<evidence type="ECO:0000256" key="9">
    <source>
        <dbReference type="PIRSR" id="PIRSR602401-1"/>
    </source>
</evidence>
<evidence type="ECO:0008006" key="13">
    <source>
        <dbReference type="Google" id="ProtNLM"/>
    </source>
</evidence>
<dbReference type="Pfam" id="PF00067">
    <property type="entry name" value="p450"/>
    <property type="match status" value="1"/>
</dbReference>
<sequence>MSSLWRGHLAQDVYALQRKYGTIVRIAPDELSFATPQAWHDIYSNHGNTPAFPKSSLWHGAKTGTPMSVLDALEPATYRRFRRAMDRAFTERAEGRQEGMIVSYVDVLMTRLRDLVEGNVDVVVDIVCWYGFFTFDLIGDLGHGESFRCLESVEYHPRVAMIFTSLRAATYGASSGYYPGVSWLLAYFVPESVLRKQRENWNLAVEKTNRRLEREMSRPDIISLIKRDENGKEGLTIQELQAKASVIIVPGSETTVSVLSGITNYLVNNPEKLTLLTFEIGEKFEKEEEISIATLKETTYLNAVIQEGFRLCNPTPVGLPRVVPPGGGRVCGHHLPENIFVNVHPLSISFSAKYFHKPSEFHPERWLAANDPSSPFYNDNRNAVQVFGVGPRSCIGRPLAMAELQMVLARTVWRFDLEKADSEAENLKWEEQRVFTVAERKPFEVRLREYARHYNSLIYVFSWNYCPPPTPNQSFHGCKTKPPLK</sequence>
<comment type="cofactor">
    <cofactor evidence="1 9">
        <name>heme</name>
        <dbReference type="ChEBI" id="CHEBI:30413"/>
    </cofactor>
</comment>
<evidence type="ECO:0000256" key="3">
    <source>
        <dbReference type="ARBA" id="ARBA00022617"/>
    </source>
</evidence>
<gene>
    <name evidence="11" type="ORF">BOTNAR_0104g00160</name>
</gene>
<evidence type="ECO:0000256" key="8">
    <source>
        <dbReference type="ARBA" id="ARBA00023033"/>
    </source>
</evidence>
<keyword evidence="4 9" id="KW-0479">Metal-binding</keyword>
<evidence type="ECO:0000256" key="10">
    <source>
        <dbReference type="RuleBase" id="RU000461"/>
    </source>
</evidence>
<dbReference type="InterPro" id="IPR050121">
    <property type="entry name" value="Cytochrome_P450_monoxygenase"/>
</dbReference>
<keyword evidence="3 9" id="KW-0349">Heme</keyword>
<evidence type="ECO:0000256" key="1">
    <source>
        <dbReference type="ARBA" id="ARBA00001971"/>
    </source>
</evidence>
<keyword evidence="8 10" id="KW-0503">Monooxygenase</keyword>
<dbReference type="STRING" id="278944.A0A4Z1INZ3"/>
<evidence type="ECO:0000313" key="12">
    <source>
        <dbReference type="Proteomes" id="UP000297452"/>
    </source>
</evidence>
<keyword evidence="12" id="KW-1185">Reference proteome</keyword>
<dbReference type="Proteomes" id="UP000297452">
    <property type="component" value="Unassembled WGS sequence"/>
</dbReference>
<dbReference type="PROSITE" id="PS00086">
    <property type="entry name" value="CYTOCHROME_P450"/>
    <property type="match status" value="1"/>
</dbReference>
<comment type="similarity">
    <text evidence="2 10">Belongs to the cytochrome P450 family.</text>
</comment>
<keyword evidence="6 9" id="KW-0408">Iron</keyword>
<dbReference type="InterPro" id="IPR017972">
    <property type="entry name" value="Cyt_P450_CS"/>
</dbReference>
<evidence type="ECO:0000256" key="2">
    <source>
        <dbReference type="ARBA" id="ARBA00010617"/>
    </source>
</evidence>
<dbReference type="AlphaFoldDB" id="A0A4Z1INZ3"/>
<dbReference type="GO" id="GO:0004497">
    <property type="term" value="F:monooxygenase activity"/>
    <property type="evidence" value="ECO:0007669"/>
    <property type="project" value="UniProtKB-KW"/>
</dbReference>
<accession>A0A4Z1INZ3</accession>
<dbReference type="PRINTS" id="PR00463">
    <property type="entry name" value="EP450I"/>
</dbReference>
<proteinExistence type="inferred from homology"/>
<feature type="binding site" description="axial binding residue" evidence="9">
    <location>
        <position position="394"/>
    </location>
    <ligand>
        <name>heme</name>
        <dbReference type="ChEBI" id="CHEBI:30413"/>
    </ligand>
    <ligandPart>
        <name>Fe</name>
        <dbReference type="ChEBI" id="CHEBI:18248"/>
    </ligandPart>
</feature>
<dbReference type="CDD" id="cd11058">
    <property type="entry name" value="CYP60B-like"/>
    <property type="match status" value="1"/>
</dbReference>
<dbReference type="InterPro" id="IPR036396">
    <property type="entry name" value="Cyt_P450_sf"/>
</dbReference>
<evidence type="ECO:0000256" key="5">
    <source>
        <dbReference type="ARBA" id="ARBA00023002"/>
    </source>
</evidence>
<dbReference type="InterPro" id="IPR001128">
    <property type="entry name" value="Cyt_P450"/>
</dbReference>
<evidence type="ECO:0000256" key="4">
    <source>
        <dbReference type="ARBA" id="ARBA00022723"/>
    </source>
</evidence>
<dbReference type="EMBL" id="PQXJ01000104">
    <property type="protein sequence ID" value="TGO63168.1"/>
    <property type="molecule type" value="Genomic_DNA"/>
</dbReference>
<dbReference type="PANTHER" id="PTHR24305">
    <property type="entry name" value="CYTOCHROME P450"/>
    <property type="match status" value="1"/>
</dbReference>
<dbReference type="InterPro" id="IPR002401">
    <property type="entry name" value="Cyt_P450_E_grp-I"/>
</dbReference>
<dbReference type="SUPFAM" id="SSF48264">
    <property type="entry name" value="Cytochrome P450"/>
    <property type="match status" value="1"/>
</dbReference>
<keyword evidence="7" id="KW-0843">Virulence</keyword>
<dbReference type="PANTHER" id="PTHR24305:SF29">
    <property type="entry name" value="BENZOATE-PARA-HYDROXYLASE"/>
    <property type="match status" value="1"/>
</dbReference>
<dbReference type="OrthoDB" id="1470350at2759"/>